<protein>
    <submittedName>
        <fullName evidence="1">Dynamin-2A</fullName>
    </submittedName>
</protein>
<evidence type="ECO:0000313" key="1">
    <source>
        <dbReference type="EMBL" id="KAJ6838511.1"/>
    </source>
</evidence>
<keyword evidence="2" id="KW-1185">Reference proteome</keyword>
<gene>
    <name evidence="1" type="ORF">M6B38_320255</name>
</gene>
<dbReference type="EMBL" id="JANAVB010010638">
    <property type="protein sequence ID" value="KAJ6838511.1"/>
    <property type="molecule type" value="Genomic_DNA"/>
</dbReference>
<sequence length="35" mass="4078">MLSTATTGLAPQRYRIRKLRQDRQLRNAGESNLYV</sequence>
<comment type="caution">
    <text evidence="1">The sequence shown here is derived from an EMBL/GenBank/DDBJ whole genome shotgun (WGS) entry which is preliminary data.</text>
</comment>
<dbReference type="Proteomes" id="UP001140949">
    <property type="component" value="Unassembled WGS sequence"/>
</dbReference>
<organism evidence="1 2">
    <name type="scientific">Iris pallida</name>
    <name type="common">Sweet iris</name>
    <dbReference type="NCBI Taxonomy" id="29817"/>
    <lineage>
        <taxon>Eukaryota</taxon>
        <taxon>Viridiplantae</taxon>
        <taxon>Streptophyta</taxon>
        <taxon>Embryophyta</taxon>
        <taxon>Tracheophyta</taxon>
        <taxon>Spermatophyta</taxon>
        <taxon>Magnoliopsida</taxon>
        <taxon>Liliopsida</taxon>
        <taxon>Asparagales</taxon>
        <taxon>Iridaceae</taxon>
        <taxon>Iridoideae</taxon>
        <taxon>Irideae</taxon>
        <taxon>Iris</taxon>
    </lineage>
</organism>
<name>A0AAX6HD50_IRIPA</name>
<reference evidence="1" key="2">
    <citation type="submission" date="2023-04" db="EMBL/GenBank/DDBJ databases">
        <authorList>
            <person name="Bruccoleri R.E."/>
            <person name="Oakeley E.J."/>
            <person name="Faust A.-M."/>
            <person name="Dessus-Babus S."/>
            <person name="Altorfer M."/>
            <person name="Burckhardt D."/>
            <person name="Oertli M."/>
            <person name="Naumann U."/>
            <person name="Petersen F."/>
            <person name="Wong J."/>
        </authorList>
    </citation>
    <scope>NUCLEOTIDE SEQUENCE</scope>
    <source>
        <strain evidence="1">GSM-AAB239-AS_SAM_17_03QT</strain>
        <tissue evidence="1">Leaf</tissue>
    </source>
</reference>
<proteinExistence type="predicted"/>
<evidence type="ECO:0000313" key="2">
    <source>
        <dbReference type="Proteomes" id="UP001140949"/>
    </source>
</evidence>
<accession>A0AAX6HD50</accession>
<dbReference type="AlphaFoldDB" id="A0AAX6HD50"/>
<reference evidence="1" key="1">
    <citation type="journal article" date="2023" name="GigaByte">
        <title>Genome assembly of the bearded iris, Iris pallida Lam.</title>
        <authorList>
            <person name="Bruccoleri R.E."/>
            <person name="Oakeley E.J."/>
            <person name="Faust A.M.E."/>
            <person name="Altorfer M."/>
            <person name="Dessus-Babus S."/>
            <person name="Burckhardt D."/>
            <person name="Oertli M."/>
            <person name="Naumann U."/>
            <person name="Petersen F."/>
            <person name="Wong J."/>
        </authorList>
    </citation>
    <scope>NUCLEOTIDE SEQUENCE</scope>
    <source>
        <strain evidence="1">GSM-AAB239-AS_SAM_17_03QT</strain>
    </source>
</reference>